<dbReference type="Gene3D" id="3.30.460.10">
    <property type="entry name" value="Beta Polymerase, domain 2"/>
    <property type="match status" value="1"/>
</dbReference>
<dbReference type="InterPro" id="IPR043519">
    <property type="entry name" value="NT_sf"/>
</dbReference>
<dbReference type="PANTHER" id="PTHR47545:SF2">
    <property type="entry name" value="CC-ADDING TRNA NUCLEOTIDYLTRANSFERASE"/>
    <property type="match status" value="1"/>
</dbReference>
<keyword evidence="8" id="KW-0547">Nucleotide-binding</keyword>
<dbReference type="GO" id="GO:0016779">
    <property type="term" value="F:nucleotidyltransferase activity"/>
    <property type="evidence" value="ECO:0007669"/>
    <property type="project" value="UniProtKB-KW"/>
</dbReference>
<dbReference type="GO" id="GO:0008033">
    <property type="term" value="P:tRNA processing"/>
    <property type="evidence" value="ECO:0007669"/>
    <property type="project" value="UniProtKB-KW"/>
</dbReference>
<evidence type="ECO:0000256" key="7">
    <source>
        <dbReference type="ARBA" id="ARBA00022723"/>
    </source>
</evidence>
<dbReference type="NCBIfam" id="TIGR00277">
    <property type="entry name" value="HDIG"/>
    <property type="match status" value="1"/>
</dbReference>
<evidence type="ECO:0000256" key="9">
    <source>
        <dbReference type="ARBA" id="ARBA00022842"/>
    </source>
</evidence>
<reference evidence="13 14" key="1">
    <citation type="journal article" date="2018" name="MBio">
        <title>Insights into the evolution of host association through the isolation and characterization of a novel human periodontal pathobiont, Desulfobulbus oralis.</title>
        <authorList>
            <person name="Cross K.L."/>
            <person name="Chirania P."/>
            <person name="Xiong W."/>
            <person name="Beall C.J."/>
            <person name="Elkins J.G."/>
            <person name="Giannone R.J."/>
            <person name="Griffen A.L."/>
            <person name="Guss A.M."/>
            <person name="Hettich R.L."/>
            <person name="Joshi S.S."/>
            <person name="Mokrzan E.M."/>
            <person name="Martin R.K."/>
            <person name="Zhulin I.B."/>
            <person name="Leys E.J."/>
            <person name="Podar M."/>
        </authorList>
    </citation>
    <scope>NUCLEOTIDE SEQUENCE [LARGE SCALE GENOMIC DNA]</scope>
    <source>
        <strain evidence="13 14">ORNL</strain>
    </source>
</reference>
<comment type="cofactor">
    <cofactor evidence="1">
        <name>Mg(2+)</name>
        <dbReference type="ChEBI" id="CHEBI:18420"/>
    </cofactor>
</comment>
<dbReference type="GO" id="GO:0000166">
    <property type="term" value="F:nucleotide binding"/>
    <property type="evidence" value="ECO:0007669"/>
    <property type="project" value="UniProtKB-KW"/>
</dbReference>
<dbReference type="Pfam" id="PF01966">
    <property type="entry name" value="HD"/>
    <property type="match status" value="1"/>
</dbReference>
<evidence type="ECO:0000256" key="5">
    <source>
        <dbReference type="ARBA" id="ARBA00022694"/>
    </source>
</evidence>
<dbReference type="InterPro" id="IPR006674">
    <property type="entry name" value="HD_domain"/>
</dbReference>
<protein>
    <recommendedName>
        <fullName evidence="12">HD/PDEase domain-containing protein</fullName>
    </recommendedName>
</protein>
<dbReference type="InterPro" id="IPR002646">
    <property type="entry name" value="PolA_pol_head_dom"/>
</dbReference>
<keyword evidence="4 11" id="KW-0808">Transferase</keyword>
<dbReference type="RefSeq" id="WP_104935642.1">
    <property type="nucleotide sequence ID" value="NZ_CP021255.1"/>
</dbReference>
<keyword evidence="5" id="KW-0819">tRNA processing</keyword>
<evidence type="ECO:0000256" key="8">
    <source>
        <dbReference type="ARBA" id="ARBA00022741"/>
    </source>
</evidence>
<sequence>MSAEKLVSQEQVSRLLPLPLRTALTALRRELPAAAPELYLVGGTLRDLLLGREVHDIDLCVPRAAVAFARALAERAGAAFVCLDEGEDVARVVLPAGPEVDIAAFRGATVTIEQDLQLRDFTLNALALDLAAFLDGDTDRALACIDPCGAQADIAARVIRPTHEHAFAADPLRMLRAYRLAATLDCGLAPETRALVRRDFSLIVRSAGERVASELNALLLSSHASSAIQCMAEDGLLFAVIPELALGRDVSQPRAFHHLNVLEHNLEALKQAELLVARPGAFFPDCAPPLQDWLAAADAVLVLKWAALLHDVGKPAARQERQGRLTFYQHEQAGVQLVRELAQRLRWSTRHSERVCRLVALHMRPYQLLHAARSSGGLSLRACIRAVQAVDEDLPGLLLLCQADTLAGRGERRPADLEAQVAWIADRLLQVRAERVMPVQTAPPLLTGHDLMDRLGLQPGPLFKKILGAVALARMEGGIATRREALALAREMAAAANREGGA</sequence>
<gene>
    <name evidence="13" type="ORF">CAY53_01485</name>
</gene>
<keyword evidence="3" id="KW-0820">tRNA-binding</keyword>
<evidence type="ECO:0000256" key="6">
    <source>
        <dbReference type="ARBA" id="ARBA00022695"/>
    </source>
</evidence>
<organism evidence="13 14">
    <name type="scientific">Desulfobulbus oralis</name>
    <dbReference type="NCBI Taxonomy" id="1986146"/>
    <lineage>
        <taxon>Bacteria</taxon>
        <taxon>Pseudomonadati</taxon>
        <taxon>Thermodesulfobacteriota</taxon>
        <taxon>Desulfobulbia</taxon>
        <taxon>Desulfobulbales</taxon>
        <taxon>Desulfobulbaceae</taxon>
        <taxon>Desulfobulbus</taxon>
    </lineage>
</organism>
<dbReference type="PANTHER" id="PTHR47545">
    <property type="entry name" value="MULTIFUNCTIONAL CCA PROTEIN"/>
    <property type="match status" value="1"/>
</dbReference>
<keyword evidence="9" id="KW-0460">Magnesium</keyword>
<dbReference type="EMBL" id="CP021255">
    <property type="protein sequence ID" value="AVD70323.1"/>
    <property type="molecule type" value="Genomic_DNA"/>
</dbReference>
<keyword evidence="7" id="KW-0479">Metal-binding</keyword>
<comment type="similarity">
    <text evidence="2 11">Belongs to the tRNA nucleotidyltransferase/poly(A) polymerase family.</text>
</comment>
<dbReference type="SUPFAM" id="SSF81891">
    <property type="entry name" value="Poly A polymerase C-terminal region-like"/>
    <property type="match status" value="1"/>
</dbReference>
<evidence type="ECO:0000256" key="10">
    <source>
        <dbReference type="ARBA" id="ARBA00022884"/>
    </source>
</evidence>
<evidence type="ECO:0000256" key="11">
    <source>
        <dbReference type="RuleBase" id="RU003953"/>
    </source>
</evidence>
<dbReference type="InterPro" id="IPR006675">
    <property type="entry name" value="HDIG_dom"/>
</dbReference>
<dbReference type="SUPFAM" id="SSF81301">
    <property type="entry name" value="Nucleotidyltransferase"/>
    <property type="match status" value="1"/>
</dbReference>
<dbReference type="Pfam" id="PF01743">
    <property type="entry name" value="PolyA_pol"/>
    <property type="match status" value="1"/>
</dbReference>
<dbReference type="SMART" id="SM00471">
    <property type="entry name" value="HDc"/>
    <property type="match status" value="1"/>
</dbReference>
<evidence type="ECO:0000313" key="14">
    <source>
        <dbReference type="Proteomes" id="UP000239867"/>
    </source>
</evidence>
<evidence type="ECO:0000259" key="12">
    <source>
        <dbReference type="SMART" id="SM00471"/>
    </source>
</evidence>
<dbReference type="InterPro" id="IPR003607">
    <property type="entry name" value="HD/PDEase_dom"/>
</dbReference>
<accession>A0A2L1GKW8</accession>
<keyword evidence="10 11" id="KW-0694">RNA-binding</keyword>
<dbReference type="OrthoDB" id="9805698at2"/>
<keyword evidence="6" id="KW-0548">Nucleotidyltransferase</keyword>
<feature type="domain" description="HD/PDEase" evidence="12">
    <location>
        <begin position="257"/>
        <end position="418"/>
    </location>
</feature>
<dbReference type="AlphaFoldDB" id="A0A2L1GKW8"/>
<dbReference type="KEGG" id="deo:CAY53_01485"/>
<dbReference type="Proteomes" id="UP000239867">
    <property type="component" value="Chromosome"/>
</dbReference>
<dbReference type="Gene3D" id="1.10.3090.10">
    <property type="entry name" value="cca-adding enzyme, domain 2"/>
    <property type="match status" value="1"/>
</dbReference>
<evidence type="ECO:0000256" key="4">
    <source>
        <dbReference type="ARBA" id="ARBA00022679"/>
    </source>
</evidence>
<dbReference type="CDD" id="cd00077">
    <property type="entry name" value="HDc"/>
    <property type="match status" value="1"/>
</dbReference>
<evidence type="ECO:0000256" key="2">
    <source>
        <dbReference type="ARBA" id="ARBA00007265"/>
    </source>
</evidence>
<dbReference type="Pfam" id="PF12627">
    <property type="entry name" value="PolyA_pol_RNAbd"/>
    <property type="match status" value="1"/>
</dbReference>
<keyword evidence="14" id="KW-1185">Reference proteome</keyword>
<evidence type="ECO:0000256" key="3">
    <source>
        <dbReference type="ARBA" id="ARBA00022555"/>
    </source>
</evidence>
<evidence type="ECO:0000313" key="13">
    <source>
        <dbReference type="EMBL" id="AVD70323.1"/>
    </source>
</evidence>
<name>A0A2L1GKW8_9BACT</name>
<dbReference type="GO" id="GO:0046872">
    <property type="term" value="F:metal ion binding"/>
    <property type="evidence" value="ECO:0007669"/>
    <property type="project" value="UniProtKB-KW"/>
</dbReference>
<evidence type="ECO:0000256" key="1">
    <source>
        <dbReference type="ARBA" id="ARBA00001946"/>
    </source>
</evidence>
<dbReference type="GO" id="GO:0000049">
    <property type="term" value="F:tRNA binding"/>
    <property type="evidence" value="ECO:0007669"/>
    <property type="project" value="UniProtKB-KW"/>
</dbReference>
<dbReference type="InterPro" id="IPR032828">
    <property type="entry name" value="PolyA_RNA-bd"/>
</dbReference>
<proteinExistence type="inferred from homology"/>
<dbReference type="InterPro" id="IPR050124">
    <property type="entry name" value="tRNA_CCA-adding_enzyme"/>
</dbReference>